<proteinExistence type="predicted"/>
<accession>A0A147BT81</accession>
<organism evidence="1">
    <name type="scientific">Ixodes ricinus</name>
    <name type="common">Common tick</name>
    <name type="synonym">Acarus ricinus</name>
    <dbReference type="NCBI Taxonomy" id="34613"/>
    <lineage>
        <taxon>Eukaryota</taxon>
        <taxon>Metazoa</taxon>
        <taxon>Ecdysozoa</taxon>
        <taxon>Arthropoda</taxon>
        <taxon>Chelicerata</taxon>
        <taxon>Arachnida</taxon>
        <taxon>Acari</taxon>
        <taxon>Parasitiformes</taxon>
        <taxon>Ixodida</taxon>
        <taxon>Ixodoidea</taxon>
        <taxon>Ixodidae</taxon>
        <taxon>Ixodinae</taxon>
        <taxon>Ixodes</taxon>
    </lineage>
</organism>
<sequence>IPPRCCVKSCLTCPAPESGIVWQSLHKFPKDQWDRDQWLAAIPVEHLQAPVVESDRIEFAGVEKGNPKSFSSATLRPQHLFFSVIIVKKKKCKYSKMFEKKKDGSPTLGIEPGSTACEADILPLSYWGNSS</sequence>
<evidence type="ECO:0000313" key="1">
    <source>
        <dbReference type="EMBL" id="JAR93947.1"/>
    </source>
</evidence>
<dbReference type="AlphaFoldDB" id="A0A147BT81"/>
<dbReference type="EMBL" id="GEGO01001457">
    <property type="protein sequence ID" value="JAR93947.1"/>
    <property type="molecule type" value="Transcribed_RNA"/>
</dbReference>
<protein>
    <submittedName>
        <fullName evidence="1">Putative conserved proteinconserved protein</fullName>
    </submittedName>
</protein>
<feature type="non-terminal residue" evidence="1">
    <location>
        <position position="1"/>
    </location>
</feature>
<name>A0A147BT81_IXORI</name>
<reference evidence="1" key="1">
    <citation type="journal article" date="2018" name="PLoS Negl. Trop. Dis.">
        <title>Sialome diversity of ticks revealed by RNAseq of single tick salivary glands.</title>
        <authorList>
            <person name="Perner J."/>
            <person name="Kropackova S."/>
            <person name="Kopacek P."/>
            <person name="Ribeiro J.M."/>
        </authorList>
    </citation>
    <scope>NUCLEOTIDE SEQUENCE</scope>
    <source>
        <strain evidence="1">Siblings of single egg batch collected in Ceske Budejovice</strain>
        <tissue evidence="1">Salivary glands</tissue>
    </source>
</reference>